<dbReference type="InterPro" id="IPR000631">
    <property type="entry name" value="CARKD"/>
</dbReference>
<dbReference type="GO" id="GO:0052855">
    <property type="term" value="F:ADP-dependent NAD(P)H-hydrate dehydratase activity"/>
    <property type="evidence" value="ECO:0007669"/>
    <property type="project" value="TreeGrafter"/>
</dbReference>
<name>X1RN95_9ZZZZ</name>
<feature type="domain" description="YjeF C-terminal" evidence="6">
    <location>
        <begin position="1"/>
        <end position="212"/>
    </location>
</feature>
<dbReference type="PROSITE" id="PS51383">
    <property type="entry name" value="YJEF_C_3"/>
    <property type="match status" value="1"/>
</dbReference>
<dbReference type="Gene3D" id="3.40.1190.20">
    <property type="match status" value="1"/>
</dbReference>
<sequence length="219" mass="22946">MPESRRGIVSPGAAKLIHQQINQYDVLLLGCGLGQSQSAIRFIGTTLLRGKVILPPLVLDADALNTFAKIPDWWHQLTSEAILTPHPGEMARLVGVSVEEVQQDRQGIAKRVALDWQKTIVLKGAYTVIATPGGQSRVSPIANPGLASAGTGDVLSGAIAGLLAQGLSLFDAAALGVYLHAEAGEIVKAELGDAGMIATDLLPALPLVIKQLKENRIGA</sequence>
<dbReference type="PANTHER" id="PTHR12592:SF0">
    <property type="entry name" value="ATP-DEPENDENT (S)-NAD(P)H-HYDRATE DEHYDRATASE"/>
    <property type="match status" value="1"/>
</dbReference>
<evidence type="ECO:0000256" key="5">
    <source>
        <dbReference type="ARBA" id="ARBA00023239"/>
    </source>
</evidence>
<keyword evidence="5" id="KW-0456">Lyase</keyword>
<evidence type="ECO:0000313" key="7">
    <source>
        <dbReference type="EMBL" id="GAI56969.1"/>
    </source>
</evidence>
<organism evidence="7">
    <name type="scientific">marine sediment metagenome</name>
    <dbReference type="NCBI Taxonomy" id="412755"/>
    <lineage>
        <taxon>unclassified sequences</taxon>
        <taxon>metagenomes</taxon>
        <taxon>ecological metagenomes</taxon>
    </lineage>
</organism>
<dbReference type="NCBIfam" id="TIGR00196">
    <property type="entry name" value="yjeF_cterm"/>
    <property type="match status" value="1"/>
</dbReference>
<dbReference type="EMBL" id="BARV01036760">
    <property type="protein sequence ID" value="GAI56969.1"/>
    <property type="molecule type" value="Genomic_DNA"/>
</dbReference>
<keyword evidence="1" id="KW-0547">Nucleotide-binding</keyword>
<evidence type="ECO:0000256" key="4">
    <source>
        <dbReference type="ARBA" id="ARBA00023027"/>
    </source>
</evidence>
<dbReference type="PANTHER" id="PTHR12592">
    <property type="entry name" value="ATP-DEPENDENT (S)-NAD(P)H-HYDRATE DEHYDRATASE FAMILY MEMBER"/>
    <property type="match status" value="1"/>
</dbReference>
<gene>
    <name evidence="7" type="ORF">S06H3_57040</name>
</gene>
<evidence type="ECO:0000259" key="6">
    <source>
        <dbReference type="PROSITE" id="PS51383"/>
    </source>
</evidence>
<dbReference type="CDD" id="cd01171">
    <property type="entry name" value="YXKO-related"/>
    <property type="match status" value="1"/>
</dbReference>
<dbReference type="InterPro" id="IPR029056">
    <property type="entry name" value="Ribokinase-like"/>
</dbReference>
<proteinExistence type="predicted"/>
<evidence type="ECO:0000256" key="1">
    <source>
        <dbReference type="ARBA" id="ARBA00022741"/>
    </source>
</evidence>
<accession>X1RN95</accession>
<keyword evidence="4" id="KW-0520">NAD</keyword>
<keyword evidence="3" id="KW-0521">NADP</keyword>
<protein>
    <recommendedName>
        <fullName evidence="6">YjeF C-terminal domain-containing protein</fullName>
    </recommendedName>
</protein>
<dbReference type="SUPFAM" id="SSF53613">
    <property type="entry name" value="Ribokinase-like"/>
    <property type="match status" value="1"/>
</dbReference>
<dbReference type="GO" id="GO:0052856">
    <property type="term" value="F:NAD(P)HX epimerase activity"/>
    <property type="evidence" value="ECO:0007669"/>
    <property type="project" value="TreeGrafter"/>
</dbReference>
<evidence type="ECO:0000256" key="2">
    <source>
        <dbReference type="ARBA" id="ARBA00022840"/>
    </source>
</evidence>
<keyword evidence="2" id="KW-0067">ATP-binding</keyword>
<dbReference type="GO" id="GO:0110051">
    <property type="term" value="P:metabolite repair"/>
    <property type="evidence" value="ECO:0007669"/>
    <property type="project" value="TreeGrafter"/>
</dbReference>
<dbReference type="GO" id="GO:0005524">
    <property type="term" value="F:ATP binding"/>
    <property type="evidence" value="ECO:0007669"/>
    <property type="project" value="UniProtKB-KW"/>
</dbReference>
<dbReference type="PROSITE" id="PS01050">
    <property type="entry name" value="YJEF_C_2"/>
    <property type="match status" value="1"/>
</dbReference>
<dbReference type="InterPro" id="IPR017953">
    <property type="entry name" value="Carbohydrate_kinase_pred_CS"/>
</dbReference>
<dbReference type="AlphaFoldDB" id="X1RN95"/>
<comment type="caution">
    <text evidence="7">The sequence shown here is derived from an EMBL/GenBank/DDBJ whole genome shotgun (WGS) entry which is preliminary data.</text>
</comment>
<reference evidence="7" key="1">
    <citation type="journal article" date="2014" name="Front. Microbiol.">
        <title>High frequency of phylogenetically diverse reductive dehalogenase-homologous genes in deep subseafloor sedimentary metagenomes.</title>
        <authorList>
            <person name="Kawai M."/>
            <person name="Futagami T."/>
            <person name="Toyoda A."/>
            <person name="Takaki Y."/>
            <person name="Nishi S."/>
            <person name="Hori S."/>
            <person name="Arai W."/>
            <person name="Tsubouchi T."/>
            <person name="Morono Y."/>
            <person name="Uchiyama I."/>
            <person name="Ito T."/>
            <person name="Fujiyama A."/>
            <person name="Inagaki F."/>
            <person name="Takami H."/>
        </authorList>
    </citation>
    <scope>NUCLEOTIDE SEQUENCE</scope>
    <source>
        <strain evidence="7">Expedition CK06-06</strain>
    </source>
</reference>
<dbReference type="Pfam" id="PF01256">
    <property type="entry name" value="Carb_kinase"/>
    <property type="match status" value="1"/>
</dbReference>
<evidence type="ECO:0000256" key="3">
    <source>
        <dbReference type="ARBA" id="ARBA00022857"/>
    </source>
</evidence>